<name>A0A437ULX1_ENTAV</name>
<evidence type="ECO:0008006" key="3">
    <source>
        <dbReference type="Google" id="ProtNLM"/>
    </source>
</evidence>
<comment type="caution">
    <text evidence="1">The sequence shown here is derived from an EMBL/GenBank/DDBJ whole genome shotgun (WGS) entry which is preliminary data.</text>
</comment>
<proteinExistence type="predicted"/>
<organism evidence="1 2">
    <name type="scientific">Enterococcus avium</name>
    <name type="common">Streptococcus avium</name>
    <dbReference type="NCBI Taxonomy" id="33945"/>
    <lineage>
        <taxon>Bacteria</taxon>
        <taxon>Bacillati</taxon>
        <taxon>Bacillota</taxon>
        <taxon>Bacilli</taxon>
        <taxon>Lactobacillales</taxon>
        <taxon>Enterococcaceae</taxon>
        <taxon>Enterococcus</taxon>
    </lineage>
</organism>
<evidence type="ECO:0000313" key="1">
    <source>
        <dbReference type="EMBL" id="RVU94548.1"/>
    </source>
</evidence>
<evidence type="ECO:0000313" key="2">
    <source>
        <dbReference type="Proteomes" id="UP000288388"/>
    </source>
</evidence>
<gene>
    <name evidence="1" type="ORF">EK398_06655</name>
</gene>
<dbReference type="RefSeq" id="WP_127978607.1">
    <property type="nucleotide sequence ID" value="NZ_JARPXB010000006.1"/>
</dbReference>
<dbReference type="Proteomes" id="UP000288388">
    <property type="component" value="Unassembled WGS sequence"/>
</dbReference>
<dbReference type="EMBL" id="RYZS01000001">
    <property type="protein sequence ID" value="RVU94548.1"/>
    <property type="molecule type" value="Genomic_DNA"/>
</dbReference>
<accession>A0A437ULX1</accession>
<sequence length="67" mass="7718">MALFKPGDRVTSTFNGLYSGLPGTIIMRSVIQQGDKDRYIIELDSGKRIVLWETQIDYYSYPQDKNN</sequence>
<protein>
    <recommendedName>
        <fullName evidence="3">DUF2187 domain-containing protein</fullName>
    </recommendedName>
</protein>
<reference evidence="1 2" key="1">
    <citation type="submission" date="2018-12" db="EMBL/GenBank/DDBJ databases">
        <title>A novel vanA-carrying plasmid in a clinical isolate of Enterococcus avium.</title>
        <authorList>
            <person name="Bernasconi O.J."/>
            <person name="Luzzaro F."/>
            <person name="Endimiani A."/>
        </authorList>
    </citation>
    <scope>NUCLEOTIDE SEQUENCE [LARGE SCALE GENOMIC DNA]</scope>
    <source>
        <strain evidence="1 2">LC0559/18</strain>
    </source>
</reference>
<dbReference type="AlphaFoldDB" id="A0A437ULX1"/>